<comment type="caution">
    <text evidence="2">The sequence shown here is derived from an EMBL/GenBank/DDBJ whole genome shotgun (WGS) entry which is preliminary data.</text>
</comment>
<dbReference type="RefSeq" id="WP_209512808.1">
    <property type="nucleotide sequence ID" value="NZ_JAGGKS010000010.1"/>
</dbReference>
<gene>
    <name evidence="2" type="ORF">J2Z76_002966</name>
</gene>
<sequence>MHVLQFNPIEVESFIKGCDNVNRNCILVGKCRCNSYYLSNLIFKPILINDNEIIVNAVLKMHCKNACSSYDCINICINNDDINEDVYGKGDYEWDVTNLVTSCNNHNLNLFIYPKMWISHCSIKEFEAIDYKKMPVLEIIVDNKLPNPDHNIVNFVTDYTATRNLRYTEWIDCSLLNKYYYFIKNSGDSDIVVSIEISPDKNLVFQDSEELIIKAKEVSYLQPMRESQFVRLSYKNLSNSCSLIKVWLQGKK</sequence>
<dbReference type="Proteomes" id="UP001519342">
    <property type="component" value="Unassembled WGS sequence"/>
</dbReference>
<accession>A0ABS4GHC2</accession>
<proteinExistence type="predicted"/>
<name>A0ABS4GHC2_9FIRM</name>
<protein>
    <recommendedName>
        <fullName evidence="1">DUF6385 domain-containing protein</fullName>
    </recommendedName>
</protein>
<dbReference type="EMBL" id="JAGGKS010000010">
    <property type="protein sequence ID" value="MBP1927093.1"/>
    <property type="molecule type" value="Genomic_DNA"/>
</dbReference>
<dbReference type="InterPro" id="IPR045965">
    <property type="entry name" value="DUF6385"/>
</dbReference>
<reference evidence="2 3" key="1">
    <citation type="submission" date="2021-03" db="EMBL/GenBank/DDBJ databases">
        <title>Genomic Encyclopedia of Type Strains, Phase IV (KMG-IV): sequencing the most valuable type-strain genomes for metagenomic binning, comparative biology and taxonomic classification.</title>
        <authorList>
            <person name="Goeker M."/>
        </authorList>
    </citation>
    <scope>NUCLEOTIDE SEQUENCE [LARGE SCALE GENOMIC DNA]</scope>
    <source>
        <strain evidence="2 3">DSM 24004</strain>
    </source>
</reference>
<feature type="domain" description="DUF6385" evidence="1">
    <location>
        <begin position="172"/>
        <end position="251"/>
    </location>
</feature>
<evidence type="ECO:0000313" key="3">
    <source>
        <dbReference type="Proteomes" id="UP001519342"/>
    </source>
</evidence>
<dbReference type="Pfam" id="PF19912">
    <property type="entry name" value="DUF6385"/>
    <property type="match status" value="1"/>
</dbReference>
<evidence type="ECO:0000259" key="1">
    <source>
        <dbReference type="Pfam" id="PF19912"/>
    </source>
</evidence>
<keyword evidence="3" id="KW-1185">Reference proteome</keyword>
<evidence type="ECO:0000313" key="2">
    <source>
        <dbReference type="EMBL" id="MBP1927093.1"/>
    </source>
</evidence>
<organism evidence="2 3">
    <name type="scientific">Sedimentibacter acidaminivorans</name>
    <dbReference type="NCBI Taxonomy" id="913099"/>
    <lineage>
        <taxon>Bacteria</taxon>
        <taxon>Bacillati</taxon>
        <taxon>Bacillota</taxon>
        <taxon>Tissierellia</taxon>
        <taxon>Sedimentibacter</taxon>
    </lineage>
</organism>